<dbReference type="PANTHER" id="PTHR43163">
    <property type="entry name" value="DIPEPTIDE TRANSPORT SYSTEM PERMEASE PROTEIN DPPB-RELATED"/>
    <property type="match status" value="1"/>
</dbReference>
<evidence type="ECO:0000256" key="4">
    <source>
        <dbReference type="ARBA" id="ARBA00022692"/>
    </source>
</evidence>
<feature type="domain" description="ABC transmembrane type-1" evidence="8">
    <location>
        <begin position="534"/>
        <end position="735"/>
    </location>
</feature>
<keyword evidence="2 7" id="KW-0813">Transport</keyword>
<feature type="transmembrane region" description="Helical" evidence="7">
    <location>
        <begin position="538"/>
        <end position="561"/>
    </location>
</feature>
<evidence type="ECO:0000256" key="7">
    <source>
        <dbReference type="RuleBase" id="RU363032"/>
    </source>
</evidence>
<dbReference type="InterPro" id="IPR035906">
    <property type="entry name" value="MetI-like_sf"/>
</dbReference>
<evidence type="ECO:0000313" key="9">
    <source>
        <dbReference type="EMBL" id="XFO73324.1"/>
    </source>
</evidence>
<proteinExistence type="inferred from homology"/>
<name>A0ABZ3J4M9_SPOA4</name>
<dbReference type="Proteomes" id="UP000216052">
    <property type="component" value="Chromosome"/>
</dbReference>
<organism evidence="9 10">
    <name type="scientific">Sporomusa acidovorans (strain ATCC 49682 / DSM 3132 / Mol)</name>
    <dbReference type="NCBI Taxonomy" id="1123286"/>
    <lineage>
        <taxon>Bacteria</taxon>
        <taxon>Bacillati</taxon>
        <taxon>Bacillota</taxon>
        <taxon>Negativicutes</taxon>
        <taxon>Selenomonadales</taxon>
        <taxon>Sporomusaceae</taxon>
        <taxon>Sporomusa</taxon>
    </lineage>
</organism>
<keyword evidence="5 7" id="KW-1133">Transmembrane helix</keyword>
<evidence type="ECO:0000256" key="1">
    <source>
        <dbReference type="ARBA" id="ARBA00004651"/>
    </source>
</evidence>
<dbReference type="CDD" id="cd06261">
    <property type="entry name" value="TM_PBP2"/>
    <property type="match status" value="1"/>
</dbReference>
<sequence>MRVIKASLMGTCHFYINVVCTLALLGLAVVLTGCSGNTEQPPGPDKEIVLAAARDLTPGSKDPYYTSLILEVWEPLVGTGEDGRPAPRLAKSWEHSGDYREWVLQLAAEVRFHDGTPFDAAAVVKNFERYRVISPRVSTFYTFDINKIYPDLQQVEAVDEHTVRLTFSRPFPTLIYSMTNFGSAMFSPACFDSRTGDFITVAAGTGPFKIAGHVPKQYTLLARNDEYYGSKANAKTIRIKNIPGAETRYSALKTEEIMGVLDIGSLPPALTSELIKDGRFAVTTQKSSITHYLFCNGEKTPFNDPRMRKAVSLMVNRKILVRNFFHGYAIPTGNFLNSASPFSKEIRPERNPGQAKALAGDVLQGQTADITLLVPQYGIDRYPYKEIAEFLQAELKELGLHAGIVILEWAAIQDARATGRFDIILGTQGLPNFEPAILFKNYMKATGSANVQYRLGYQNQEAEQLLAQLDTASETADRATIYNRLQDIAAASPPCIPLFEDMNLAVYNKKLLNGSLGLSYLTQRPVLDELLLRLPVTLALAVSALLLVVFTGIPLGLLMVYHRDKKTDFVLRGAALLATSIPSFWLSIAGMWLFAEKLQLLPTSGYGTFTQLILPALALAAGTTGTVMRLQRAALLDVLEQNFILTARAKGLPFPVIIWRHGLPNALIPVITLLGNYFGAVIGGSAVIESVFSLPGLGSYVLEAVRGRDYPAIQGYVLFTGLIFVVFNLLVDLVYLVLNPQIRLGGK</sequence>
<dbReference type="EMBL" id="CP155571">
    <property type="protein sequence ID" value="XFO73324.1"/>
    <property type="molecule type" value="Genomic_DNA"/>
</dbReference>
<evidence type="ECO:0000256" key="2">
    <source>
        <dbReference type="ARBA" id="ARBA00022448"/>
    </source>
</evidence>
<keyword evidence="6 7" id="KW-0472">Membrane</keyword>
<evidence type="ECO:0000313" key="10">
    <source>
        <dbReference type="Proteomes" id="UP000216052"/>
    </source>
</evidence>
<keyword evidence="3" id="KW-1003">Cell membrane</keyword>
<dbReference type="Gene3D" id="1.10.3720.10">
    <property type="entry name" value="MetI-like"/>
    <property type="match status" value="1"/>
</dbReference>
<feature type="transmembrane region" description="Helical" evidence="7">
    <location>
        <begin position="573"/>
        <end position="594"/>
    </location>
</feature>
<keyword evidence="10" id="KW-1185">Reference proteome</keyword>
<keyword evidence="4 7" id="KW-0812">Transmembrane</keyword>
<evidence type="ECO:0000256" key="3">
    <source>
        <dbReference type="ARBA" id="ARBA00022475"/>
    </source>
</evidence>
<comment type="similarity">
    <text evidence="7">Belongs to the binding-protein-dependent transport system permease family.</text>
</comment>
<dbReference type="PROSITE" id="PS51257">
    <property type="entry name" value="PROKAR_LIPOPROTEIN"/>
    <property type="match status" value="1"/>
</dbReference>
<dbReference type="InterPro" id="IPR000515">
    <property type="entry name" value="MetI-like"/>
</dbReference>
<accession>A0ABZ3J4M9</accession>
<comment type="subcellular location">
    <subcellularLocation>
        <location evidence="1 7">Cell membrane</location>
        <topology evidence="1 7">Multi-pass membrane protein</topology>
    </subcellularLocation>
</comment>
<dbReference type="PROSITE" id="PS50928">
    <property type="entry name" value="ABC_TM1"/>
    <property type="match status" value="1"/>
</dbReference>
<evidence type="ECO:0000256" key="6">
    <source>
        <dbReference type="ARBA" id="ARBA00023136"/>
    </source>
</evidence>
<dbReference type="SUPFAM" id="SSF161098">
    <property type="entry name" value="MetI-like"/>
    <property type="match status" value="1"/>
</dbReference>
<protein>
    <recommendedName>
        <fullName evidence="8">ABC transmembrane type-1 domain-containing protein</fullName>
    </recommendedName>
</protein>
<evidence type="ECO:0000259" key="8">
    <source>
        <dbReference type="PROSITE" id="PS50928"/>
    </source>
</evidence>
<dbReference type="Pfam" id="PF00496">
    <property type="entry name" value="SBP_bac_5"/>
    <property type="match status" value="1"/>
</dbReference>
<dbReference type="RefSeq" id="WP_169716702.1">
    <property type="nucleotide sequence ID" value="NZ_CP155571.1"/>
</dbReference>
<dbReference type="Gene3D" id="3.10.105.10">
    <property type="entry name" value="Dipeptide-binding Protein, Domain 3"/>
    <property type="match status" value="1"/>
</dbReference>
<feature type="transmembrane region" description="Helical" evidence="7">
    <location>
        <begin position="666"/>
        <end position="688"/>
    </location>
</feature>
<dbReference type="PANTHER" id="PTHR43163:SF6">
    <property type="entry name" value="DIPEPTIDE TRANSPORT SYSTEM PERMEASE PROTEIN DPPB-RELATED"/>
    <property type="match status" value="1"/>
</dbReference>
<dbReference type="SUPFAM" id="SSF53850">
    <property type="entry name" value="Periplasmic binding protein-like II"/>
    <property type="match status" value="1"/>
</dbReference>
<dbReference type="CDD" id="cd00995">
    <property type="entry name" value="PBP2_NikA_DppA_OppA_like"/>
    <property type="match status" value="1"/>
</dbReference>
<dbReference type="InterPro" id="IPR000914">
    <property type="entry name" value="SBP_5_dom"/>
</dbReference>
<reference evidence="9" key="1">
    <citation type="submission" date="2024-05" db="EMBL/GenBank/DDBJ databases">
        <title>Isolation and characterization of Sporomusa carbonis sp. nov., a carboxydotrophic hydrogenogen in the genus of Sporomusa isolated from a charcoal burning pile.</title>
        <authorList>
            <person name="Boeer T."/>
            <person name="Rosenbaum F."/>
            <person name="Eysell L."/>
            <person name="Mueller V."/>
            <person name="Daniel R."/>
            <person name="Poehlein A."/>
        </authorList>
    </citation>
    <scope>NUCLEOTIDE SEQUENCE [LARGE SCALE GENOMIC DNA]</scope>
    <source>
        <strain evidence="9">DSM 3132</strain>
    </source>
</reference>
<feature type="transmembrane region" description="Helical" evidence="7">
    <location>
        <begin position="716"/>
        <end position="738"/>
    </location>
</feature>
<dbReference type="Gene3D" id="3.40.190.10">
    <property type="entry name" value="Periplasmic binding protein-like II"/>
    <property type="match status" value="1"/>
</dbReference>
<gene>
    <name evidence="9" type="ORF">SPACI_034100</name>
</gene>
<feature type="transmembrane region" description="Helical" evidence="7">
    <location>
        <begin position="606"/>
        <end position="627"/>
    </location>
</feature>
<dbReference type="Pfam" id="PF00528">
    <property type="entry name" value="BPD_transp_1"/>
    <property type="match status" value="1"/>
</dbReference>
<evidence type="ECO:0000256" key="5">
    <source>
        <dbReference type="ARBA" id="ARBA00022989"/>
    </source>
</evidence>